<feature type="signal peptide" evidence="1">
    <location>
        <begin position="1"/>
        <end position="18"/>
    </location>
</feature>
<keyword evidence="3" id="KW-1185">Reference proteome</keyword>
<name>A0A328BV70_9BACT</name>
<evidence type="ECO:0000313" key="3">
    <source>
        <dbReference type="Proteomes" id="UP000248553"/>
    </source>
</evidence>
<feature type="chain" id="PRO_5016450209" description="DUF5004 domain-containing protein" evidence="1">
    <location>
        <begin position="19"/>
        <end position="168"/>
    </location>
</feature>
<dbReference type="EMBL" id="QHKM01000001">
    <property type="protein sequence ID" value="RAK70421.1"/>
    <property type="molecule type" value="Genomic_DNA"/>
</dbReference>
<evidence type="ECO:0000256" key="1">
    <source>
        <dbReference type="SAM" id="SignalP"/>
    </source>
</evidence>
<reference evidence="3" key="1">
    <citation type="submission" date="2018-05" db="EMBL/GenBank/DDBJ databases">
        <authorList>
            <person name="Nie L."/>
        </authorList>
    </citation>
    <scope>NUCLEOTIDE SEQUENCE [LARGE SCALE GENOMIC DNA]</scope>
    <source>
        <strain evidence="3">NL</strain>
    </source>
</reference>
<organism evidence="2 3">
    <name type="scientific">Hymenobacter edaphi</name>
    <dbReference type="NCBI Taxonomy" id="2211146"/>
    <lineage>
        <taxon>Bacteria</taxon>
        <taxon>Pseudomonadati</taxon>
        <taxon>Bacteroidota</taxon>
        <taxon>Cytophagia</taxon>
        <taxon>Cytophagales</taxon>
        <taxon>Hymenobacteraceae</taxon>
        <taxon>Hymenobacter</taxon>
    </lineage>
</organism>
<dbReference type="PROSITE" id="PS51257">
    <property type="entry name" value="PROKAR_LIPOPROTEIN"/>
    <property type="match status" value="1"/>
</dbReference>
<evidence type="ECO:0008006" key="4">
    <source>
        <dbReference type="Google" id="ProtNLM"/>
    </source>
</evidence>
<dbReference type="AlphaFoldDB" id="A0A328BV70"/>
<keyword evidence="1" id="KW-0732">Signal</keyword>
<proteinExistence type="predicted"/>
<gene>
    <name evidence="2" type="ORF">DLM85_06185</name>
</gene>
<evidence type="ECO:0000313" key="2">
    <source>
        <dbReference type="EMBL" id="RAK70421.1"/>
    </source>
</evidence>
<accession>A0A328BV70</accession>
<comment type="caution">
    <text evidence="2">The sequence shown here is derived from an EMBL/GenBank/DDBJ whole genome shotgun (WGS) entry which is preliminary data.</text>
</comment>
<dbReference type="OrthoDB" id="879641at2"/>
<dbReference type="Proteomes" id="UP000248553">
    <property type="component" value="Unassembled WGS sequence"/>
</dbReference>
<dbReference type="RefSeq" id="WP_111477171.1">
    <property type="nucleotide sequence ID" value="NZ_QHKM01000001.1"/>
</dbReference>
<protein>
    <recommendedName>
        <fullName evidence="4">DUF5004 domain-containing protein</fullName>
    </recommendedName>
</protein>
<sequence length="168" mass="18172">MKKLTVYLSLALTLAGLASCEKEIDEVAQPSAQAAADAKTQQTPLQLLSGGQWRLTDLKTTSKAAGSPDAVTVSIFGQLKPTMRDNLTQFTADGRYIQDEGATKLNPAMAQQKAGSYKLSDDNKTLTVTLPNLERVYSVEELTATQLRLKLTEGTDDKAVSYESTFAH</sequence>